<evidence type="ECO:0000256" key="1">
    <source>
        <dbReference type="SAM" id="MobiDB-lite"/>
    </source>
</evidence>
<gene>
    <name evidence="2" type="ORF">MIND_00948200</name>
</gene>
<feature type="compositionally biased region" description="Low complexity" evidence="1">
    <location>
        <begin position="490"/>
        <end position="512"/>
    </location>
</feature>
<organism evidence="2 3">
    <name type="scientific">Mycena indigotica</name>
    <dbReference type="NCBI Taxonomy" id="2126181"/>
    <lineage>
        <taxon>Eukaryota</taxon>
        <taxon>Fungi</taxon>
        <taxon>Dikarya</taxon>
        <taxon>Basidiomycota</taxon>
        <taxon>Agaricomycotina</taxon>
        <taxon>Agaricomycetes</taxon>
        <taxon>Agaricomycetidae</taxon>
        <taxon>Agaricales</taxon>
        <taxon>Marasmiineae</taxon>
        <taxon>Mycenaceae</taxon>
        <taxon>Mycena</taxon>
    </lineage>
</organism>
<name>A0A8H6VX65_9AGAR</name>
<feature type="region of interest" description="Disordered" evidence="1">
    <location>
        <begin position="1"/>
        <end position="20"/>
    </location>
</feature>
<feature type="region of interest" description="Disordered" evidence="1">
    <location>
        <begin position="327"/>
        <end position="366"/>
    </location>
</feature>
<reference evidence="2" key="1">
    <citation type="submission" date="2020-05" db="EMBL/GenBank/DDBJ databases">
        <title>Mycena genomes resolve the evolution of fungal bioluminescence.</title>
        <authorList>
            <person name="Tsai I.J."/>
        </authorList>
    </citation>
    <scope>NUCLEOTIDE SEQUENCE</scope>
    <source>
        <strain evidence="2">171206Taipei</strain>
    </source>
</reference>
<dbReference type="AlphaFoldDB" id="A0A8H6VX65"/>
<accession>A0A8H6VX65</accession>
<dbReference type="RefSeq" id="XP_037217511.1">
    <property type="nucleotide sequence ID" value="XM_037366099.1"/>
</dbReference>
<evidence type="ECO:0000313" key="2">
    <source>
        <dbReference type="EMBL" id="KAF7297152.1"/>
    </source>
</evidence>
<feature type="region of interest" description="Disordered" evidence="1">
    <location>
        <begin position="282"/>
        <end position="305"/>
    </location>
</feature>
<feature type="compositionally biased region" description="Polar residues" evidence="1">
    <location>
        <begin position="1"/>
        <end position="18"/>
    </location>
</feature>
<proteinExistence type="predicted"/>
<sequence>MPRAASTPTRRGSKQDSGQIKFARTAASVRAARFADSETTPPTTDNAPWRHVDELEYLTTGWSDMQLIKYVAASAFTIGPRPDHSAEAFFPVSLRAYPDLDEIMLPRQYRSPLLWLGRYLFTSVRLILLADPQILSQEWDRSKYELLYIARLCRTLLESARVHAESSGLDKTWRCPPFDRALRRYWHKWLIQRDEFVRDFWYDFGEEEFEGPDVLKLNWGQWILKGEAGFFITRAEAADGITADQFLDGLAIDEAADSFEWCAGCVPGSRVSLDIASNFSTAPPPPTSHSNVASTSAATRLPLPGEVRRQQLKELGHDNLRIKTEAISNTEPLAQSKEPQPANHTISANAYPSPPTDIDSSRETSAVAHGTVVTDAMDIDPPQDPPSLPTVIPIVAPTANSFRTAMGSLAPGRSFNRIPIVISDDEVNDNVIHASQPVFKNEPTEPSIPLQSAHQPMDMILLDDYDDEGLELGYPDDEEPRVDLQVPTFSSASRNSSGSPPPITSTTAAGPSRQSSPVPSPLFIPNAFDDIETDSPDDDDVERYTLSRARFQFPPIAPPAGWSGPLEEEEGFQSNAAEPKHWIDAHPVVIQLRAELLALKTRIGELEAELSASRGGPQ</sequence>
<dbReference type="GeneID" id="59348615"/>
<feature type="compositionally biased region" description="Polar residues" evidence="1">
    <location>
        <begin position="288"/>
        <end position="298"/>
    </location>
</feature>
<protein>
    <submittedName>
        <fullName evidence="2">Uncharacterized protein</fullName>
    </submittedName>
</protein>
<keyword evidence="3" id="KW-1185">Reference proteome</keyword>
<comment type="caution">
    <text evidence="2">The sequence shown here is derived from an EMBL/GenBank/DDBJ whole genome shotgun (WGS) entry which is preliminary data.</text>
</comment>
<dbReference type="EMBL" id="JACAZF010000008">
    <property type="protein sequence ID" value="KAF7297152.1"/>
    <property type="molecule type" value="Genomic_DNA"/>
</dbReference>
<dbReference type="OrthoDB" id="3062753at2759"/>
<dbReference type="Proteomes" id="UP000636479">
    <property type="component" value="Unassembled WGS sequence"/>
</dbReference>
<feature type="region of interest" description="Disordered" evidence="1">
    <location>
        <begin position="489"/>
        <end position="522"/>
    </location>
</feature>
<evidence type="ECO:0000313" key="3">
    <source>
        <dbReference type="Proteomes" id="UP000636479"/>
    </source>
</evidence>